<organism evidence="1 2">
    <name type="scientific">Sphingobacterium nematocida</name>
    <dbReference type="NCBI Taxonomy" id="1513896"/>
    <lineage>
        <taxon>Bacteria</taxon>
        <taxon>Pseudomonadati</taxon>
        <taxon>Bacteroidota</taxon>
        <taxon>Sphingobacteriia</taxon>
        <taxon>Sphingobacteriales</taxon>
        <taxon>Sphingobacteriaceae</taxon>
        <taxon>Sphingobacterium</taxon>
    </lineage>
</organism>
<sequence length="202" mass="22646">MIKPNYRSKDATELLNYAEHIFKSMTDNTGMFVDPVPALPVLESALVAYRAAYAEATHRDMRAVVIKGQKGKDLQQVIYRLSHYVDAQALGDPNIILAAGYKPSKSTQNRSGRTPKAAGLKVRNMEVGSGVLKITVDPWKPARFYQYEYRKKGIEEWTSMLNSKSTVELSGLEKLQEYEFRVSYLGTDTVTNFSDVVTALVV</sequence>
<reference evidence="2" key="1">
    <citation type="submission" date="2017-02" db="EMBL/GenBank/DDBJ databases">
        <authorList>
            <person name="Varghese N."/>
            <person name="Submissions S."/>
        </authorList>
    </citation>
    <scope>NUCLEOTIDE SEQUENCE [LARGE SCALE GENOMIC DNA]</scope>
    <source>
        <strain evidence="2">DSM 24091</strain>
    </source>
</reference>
<evidence type="ECO:0008006" key="3">
    <source>
        <dbReference type="Google" id="ProtNLM"/>
    </source>
</evidence>
<proteinExistence type="predicted"/>
<name>A0A1T5FBV6_9SPHI</name>
<dbReference type="Gene3D" id="2.60.40.10">
    <property type="entry name" value="Immunoglobulins"/>
    <property type="match status" value="1"/>
</dbReference>
<evidence type="ECO:0000313" key="1">
    <source>
        <dbReference type="EMBL" id="SKB93558.1"/>
    </source>
</evidence>
<dbReference type="STRING" id="1513896.SAMN05660841_03143"/>
<dbReference type="Proteomes" id="UP000190150">
    <property type="component" value="Unassembled WGS sequence"/>
</dbReference>
<accession>A0A1T5FBV6</accession>
<dbReference type="InterPro" id="IPR013783">
    <property type="entry name" value="Ig-like_fold"/>
</dbReference>
<protein>
    <recommendedName>
        <fullName evidence="3">Fibronectin type III domain-containing protein</fullName>
    </recommendedName>
</protein>
<gene>
    <name evidence="1" type="ORF">SAMN05660841_03143</name>
</gene>
<dbReference type="SUPFAM" id="SSF49265">
    <property type="entry name" value="Fibronectin type III"/>
    <property type="match status" value="1"/>
</dbReference>
<keyword evidence="2" id="KW-1185">Reference proteome</keyword>
<dbReference type="InterPro" id="IPR003961">
    <property type="entry name" value="FN3_dom"/>
</dbReference>
<dbReference type="AlphaFoldDB" id="A0A1T5FBV6"/>
<dbReference type="InterPro" id="IPR036116">
    <property type="entry name" value="FN3_sf"/>
</dbReference>
<dbReference type="EMBL" id="FUZF01000015">
    <property type="protein sequence ID" value="SKB93558.1"/>
    <property type="molecule type" value="Genomic_DNA"/>
</dbReference>
<evidence type="ECO:0000313" key="2">
    <source>
        <dbReference type="Proteomes" id="UP000190150"/>
    </source>
</evidence>
<dbReference type="OrthoDB" id="703469at2"/>
<dbReference type="RefSeq" id="WP_079644441.1">
    <property type="nucleotide sequence ID" value="NZ_FUZF01000015.1"/>
</dbReference>
<dbReference type="CDD" id="cd00063">
    <property type="entry name" value="FN3"/>
    <property type="match status" value="1"/>
</dbReference>